<evidence type="ECO:0000313" key="2">
    <source>
        <dbReference type="Proteomes" id="UP000758611"/>
    </source>
</evidence>
<comment type="caution">
    <text evidence="1">The sequence shown here is derived from an EMBL/GenBank/DDBJ whole genome shotgun (WGS) entry which is preliminary data.</text>
</comment>
<dbReference type="AlphaFoldDB" id="A0A930E0M1"/>
<accession>A0A930E0M1</accession>
<evidence type="ECO:0000313" key="1">
    <source>
        <dbReference type="EMBL" id="MBF1306390.1"/>
    </source>
</evidence>
<protein>
    <submittedName>
        <fullName evidence="1">Uncharacterized protein</fullName>
    </submittedName>
</protein>
<dbReference type="Proteomes" id="UP000758611">
    <property type="component" value="Unassembled WGS sequence"/>
</dbReference>
<organism evidence="1 2">
    <name type="scientific">Parvimonas micra</name>
    <dbReference type="NCBI Taxonomy" id="33033"/>
    <lineage>
        <taxon>Bacteria</taxon>
        <taxon>Bacillati</taxon>
        <taxon>Bacillota</taxon>
        <taxon>Tissierellia</taxon>
        <taxon>Tissierellales</taxon>
        <taxon>Peptoniphilaceae</taxon>
        <taxon>Parvimonas</taxon>
    </lineage>
</organism>
<gene>
    <name evidence="1" type="ORF">HXM94_01185</name>
</gene>
<proteinExistence type="predicted"/>
<dbReference type="EMBL" id="JABZRE010000002">
    <property type="protein sequence ID" value="MBF1306390.1"/>
    <property type="molecule type" value="Genomic_DNA"/>
</dbReference>
<name>A0A930E0M1_9FIRM</name>
<sequence length="334" mass="38622">MITSSNTSQSLKKDFFEMMRKSVDKNLNKNWDLLKSSWGEVEIEFSHQDTTINSVNIRSNIVDSILSFKALLKNRSFSFEEFSTLLITERQKIFSGDDFSARFLKVFGLSRNEDSIEFENCYTISSLQEILQRIKNNENFIKESDAKEIATCFGIDSMYHVFITNSMNQFVSNNSISDLKENLLDLLIFLRKSYADYLKIPIYLDDFNEVLTWKKSRLESETGNIVPNLFLNHIVFSPLNSSLSTSIEKLEDGLKEAIFNRVSETYKQYIISSQTREFSFANFSSGKKKLSMFDDDSIKEKLKKVLVSQFLGMGMSVSDKERLAELIKETLLEK</sequence>
<dbReference type="RefSeq" id="WP_278476936.1">
    <property type="nucleotide sequence ID" value="NZ_JABZRE010000002.1"/>
</dbReference>
<reference evidence="1" key="1">
    <citation type="submission" date="2020-04" db="EMBL/GenBank/DDBJ databases">
        <title>Deep metagenomics examines the oral microbiome during advanced dental caries in children, revealing novel taxa and co-occurrences with host molecules.</title>
        <authorList>
            <person name="Baker J.L."/>
            <person name="Morton J.T."/>
            <person name="Dinis M."/>
            <person name="Alvarez R."/>
            <person name="Tran N.C."/>
            <person name="Knight R."/>
            <person name="Edlund A."/>
        </authorList>
    </citation>
    <scope>NUCLEOTIDE SEQUENCE</scope>
    <source>
        <strain evidence="1">JCVI_23_bin.11</strain>
    </source>
</reference>